<dbReference type="PROSITE" id="PS50109">
    <property type="entry name" value="HIS_KIN"/>
    <property type="match status" value="1"/>
</dbReference>
<evidence type="ECO:0000313" key="10">
    <source>
        <dbReference type="EMBL" id="MDN7012176.1"/>
    </source>
</evidence>
<keyword evidence="4" id="KW-0808">Transferase</keyword>
<dbReference type="PROSITE" id="PS50112">
    <property type="entry name" value="PAS"/>
    <property type="match status" value="2"/>
</dbReference>
<organism evidence="10 11">
    <name type="scientific">Methanoculleus methanifontis</name>
    <dbReference type="NCBI Taxonomy" id="2584086"/>
    <lineage>
        <taxon>Archaea</taxon>
        <taxon>Methanobacteriati</taxon>
        <taxon>Methanobacteriota</taxon>
        <taxon>Stenosarchaea group</taxon>
        <taxon>Methanomicrobia</taxon>
        <taxon>Methanomicrobiales</taxon>
        <taxon>Methanomicrobiaceae</taxon>
        <taxon>Methanoculleus</taxon>
    </lineage>
</organism>
<dbReference type="NCBIfam" id="TIGR00229">
    <property type="entry name" value="sensory_box"/>
    <property type="match status" value="2"/>
</dbReference>
<dbReference type="InterPro" id="IPR052162">
    <property type="entry name" value="Sensor_kinase/Photoreceptor"/>
</dbReference>
<dbReference type="InterPro" id="IPR005467">
    <property type="entry name" value="His_kinase_dom"/>
</dbReference>
<evidence type="ECO:0000256" key="3">
    <source>
        <dbReference type="ARBA" id="ARBA00022553"/>
    </source>
</evidence>
<dbReference type="SUPFAM" id="SSF55781">
    <property type="entry name" value="GAF domain-like"/>
    <property type="match status" value="1"/>
</dbReference>
<dbReference type="InterPro" id="IPR000014">
    <property type="entry name" value="PAS"/>
</dbReference>
<dbReference type="Pfam" id="PF13185">
    <property type="entry name" value="GAF_2"/>
    <property type="match status" value="1"/>
</dbReference>
<accession>A0ABT8M1Q7</accession>
<evidence type="ECO:0000256" key="1">
    <source>
        <dbReference type="ARBA" id="ARBA00000085"/>
    </source>
</evidence>
<feature type="coiled-coil region" evidence="6">
    <location>
        <begin position="29"/>
        <end position="63"/>
    </location>
</feature>
<sequence>MPSPSENIPECSYPAGLGKTAPEISGEVEQCVRERLQEFQTEIDALRRENERLKRVENEAFLNGKQELDLIYALAPIGLCLIDTDTRYLRINRIFAEMNGYSIGEHIGKRVREILPDLADAAEELTRKVVKTGEAVLNTEIQGETPARPGAVRYWKETWSPLKNDRGEVVAINIVAREITGQKQAEDALHRSEGQLALEVETLTKLHTFSTRLLAMSDIETVAQEALDELIDLVGAEMGTLQVYDPVTGGLKFMATRALDEAAIASLPAVIAPDYPSTCGRALKTRQRIIVEDTLSDPAAAAHRTPAAKLGYRAAQSTPLLANGELFGMISTHFRQPHHFTEHDLRLIDLAASHTASLMERTRAAEILRESEERLSLALEAAQFGTFDFDLRTRKANWDEQSKRIFGVSGRGGPGYEGFIGLIHPDDRARVEAVLARAFDPATDGTYETEFRIIRPDGGMVWNRTAGKMYFEGEGPERKAVRQLGINQDITERKREEEALKRHTAELARLHRDLKIANREANLYLDILTHDIGNTENVSNLYADILIEALQGKEEEIGYVKKLQRSVQKSIEILRTVSTIRRIHRTTSELRPVGLDAAIRGVIRSSPSSTILYDGASSRVWGDDLFPVVMDNLVGNAVKHGGPDVEIVIRVEELDGRVLVSVEDTGPGVPDTEKQEIFHRYEQKRRGVGEGLGLYLVRILVERYGGMVWVDDRVPGRPEEGAAFRFTVATAPESD</sequence>
<dbReference type="Gene3D" id="3.30.565.10">
    <property type="entry name" value="Histidine kinase-like ATPase, C-terminal domain"/>
    <property type="match status" value="1"/>
</dbReference>
<keyword evidence="6" id="KW-0175">Coiled coil</keyword>
<dbReference type="Gene3D" id="2.10.70.100">
    <property type="match status" value="1"/>
</dbReference>
<feature type="domain" description="PAS" evidence="8">
    <location>
        <begin position="371"/>
        <end position="442"/>
    </location>
</feature>
<dbReference type="SMART" id="SM00065">
    <property type="entry name" value="GAF"/>
    <property type="match status" value="1"/>
</dbReference>
<protein>
    <recommendedName>
        <fullName evidence="2">histidine kinase</fullName>
        <ecNumber evidence="2">2.7.13.3</ecNumber>
    </recommendedName>
</protein>
<dbReference type="PANTHER" id="PTHR43304:SF1">
    <property type="entry name" value="PAC DOMAIN-CONTAINING PROTEIN"/>
    <property type="match status" value="1"/>
</dbReference>
<evidence type="ECO:0000256" key="5">
    <source>
        <dbReference type="ARBA" id="ARBA00022777"/>
    </source>
</evidence>
<dbReference type="InterPro" id="IPR029016">
    <property type="entry name" value="GAF-like_dom_sf"/>
</dbReference>
<keyword evidence="5" id="KW-0418">Kinase</keyword>
<keyword evidence="11" id="KW-1185">Reference proteome</keyword>
<dbReference type="Pfam" id="PF08448">
    <property type="entry name" value="PAS_4"/>
    <property type="match status" value="1"/>
</dbReference>
<proteinExistence type="predicted"/>
<dbReference type="InterPro" id="IPR003018">
    <property type="entry name" value="GAF"/>
</dbReference>
<dbReference type="InterPro" id="IPR000700">
    <property type="entry name" value="PAS-assoc_C"/>
</dbReference>
<feature type="coiled-coil region" evidence="6">
    <location>
        <begin position="493"/>
        <end position="520"/>
    </location>
</feature>
<dbReference type="InterPro" id="IPR004358">
    <property type="entry name" value="Sig_transdc_His_kin-like_C"/>
</dbReference>
<dbReference type="PROSITE" id="PS50113">
    <property type="entry name" value="PAC"/>
    <property type="match status" value="2"/>
</dbReference>
<dbReference type="SMART" id="SM00091">
    <property type="entry name" value="PAS"/>
    <property type="match status" value="2"/>
</dbReference>
<evidence type="ECO:0000259" key="8">
    <source>
        <dbReference type="PROSITE" id="PS50112"/>
    </source>
</evidence>
<dbReference type="SMART" id="SM00387">
    <property type="entry name" value="HATPase_c"/>
    <property type="match status" value="1"/>
</dbReference>
<evidence type="ECO:0000256" key="6">
    <source>
        <dbReference type="SAM" id="Coils"/>
    </source>
</evidence>
<reference evidence="10" key="1">
    <citation type="submission" date="2019-05" db="EMBL/GenBank/DDBJ databases">
        <title>Isolation and characterization of methanogens from the cold seep sediment at Four-Way Closure Ridge.</title>
        <authorList>
            <person name="You Y.-T."/>
            <person name="Chen S.-C."/>
            <person name="Zhang W.-L."/>
            <person name="Lai M.-C."/>
        </authorList>
    </citation>
    <scope>NUCLEOTIDE SEQUENCE</scope>
    <source>
        <strain evidence="10">FWC-SCC3</strain>
    </source>
</reference>
<dbReference type="InterPro" id="IPR003594">
    <property type="entry name" value="HATPase_dom"/>
</dbReference>
<name>A0ABT8M1Q7_9EURY</name>
<dbReference type="SUPFAM" id="SSF55874">
    <property type="entry name" value="ATPase domain of HSP90 chaperone/DNA topoisomerase II/histidine kinase"/>
    <property type="match status" value="1"/>
</dbReference>
<dbReference type="RefSeq" id="WP_301676773.1">
    <property type="nucleotide sequence ID" value="NZ_VCYI01000004.1"/>
</dbReference>
<dbReference type="EMBL" id="VCYI01000004">
    <property type="protein sequence ID" value="MDN7012176.1"/>
    <property type="molecule type" value="Genomic_DNA"/>
</dbReference>
<dbReference type="Proteomes" id="UP001168423">
    <property type="component" value="Unassembled WGS sequence"/>
</dbReference>
<dbReference type="InterPro" id="IPR013656">
    <property type="entry name" value="PAS_4"/>
</dbReference>
<dbReference type="Gene3D" id="3.30.450.40">
    <property type="match status" value="1"/>
</dbReference>
<evidence type="ECO:0000256" key="2">
    <source>
        <dbReference type="ARBA" id="ARBA00012438"/>
    </source>
</evidence>
<dbReference type="PRINTS" id="PR00344">
    <property type="entry name" value="BCTRLSENSOR"/>
</dbReference>
<dbReference type="CDD" id="cd00130">
    <property type="entry name" value="PAS"/>
    <property type="match status" value="2"/>
</dbReference>
<dbReference type="PANTHER" id="PTHR43304">
    <property type="entry name" value="PHYTOCHROME-LIKE PROTEIN CPH1"/>
    <property type="match status" value="1"/>
</dbReference>
<dbReference type="InterPro" id="IPR013655">
    <property type="entry name" value="PAS_fold_3"/>
</dbReference>
<feature type="domain" description="Histidine kinase" evidence="7">
    <location>
        <begin position="629"/>
        <end position="732"/>
    </location>
</feature>
<feature type="domain" description="PAC" evidence="9">
    <location>
        <begin position="137"/>
        <end position="191"/>
    </location>
</feature>
<dbReference type="InterPro" id="IPR036890">
    <property type="entry name" value="HATPase_C_sf"/>
</dbReference>
<dbReference type="Gene3D" id="3.30.450.20">
    <property type="entry name" value="PAS domain"/>
    <property type="match status" value="2"/>
</dbReference>
<evidence type="ECO:0000256" key="4">
    <source>
        <dbReference type="ARBA" id="ARBA00022679"/>
    </source>
</evidence>
<feature type="domain" description="PAS" evidence="8">
    <location>
        <begin position="64"/>
        <end position="133"/>
    </location>
</feature>
<feature type="domain" description="PAC" evidence="9">
    <location>
        <begin position="447"/>
        <end position="502"/>
    </location>
</feature>
<dbReference type="InterPro" id="IPR001610">
    <property type="entry name" value="PAC"/>
</dbReference>
<keyword evidence="3" id="KW-0597">Phosphoprotein</keyword>
<gene>
    <name evidence="10" type="ORF">FGW20_03785</name>
</gene>
<evidence type="ECO:0000259" key="7">
    <source>
        <dbReference type="PROSITE" id="PS50109"/>
    </source>
</evidence>
<comment type="caution">
    <text evidence="10">The sequence shown here is derived from an EMBL/GenBank/DDBJ whole genome shotgun (WGS) entry which is preliminary data.</text>
</comment>
<comment type="catalytic activity">
    <reaction evidence="1">
        <text>ATP + protein L-histidine = ADP + protein N-phospho-L-histidine.</text>
        <dbReference type="EC" id="2.7.13.3"/>
    </reaction>
</comment>
<dbReference type="SUPFAM" id="SSF55785">
    <property type="entry name" value="PYP-like sensor domain (PAS domain)"/>
    <property type="match status" value="2"/>
</dbReference>
<evidence type="ECO:0000313" key="11">
    <source>
        <dbReference type="Proteomes" id="UP001168423"/>
    </source>
</evidence>
<dbReference type="SMART" id="SM00086">
    <property type="entry name" value="PAC"/>
    <property type="match status" value="1"/>
</dbReference>
<dbReference type="EC" id="2.7.13.3" evidence="2"/>
<dbReference type="InterPro" id="IPR035965">
    <property type="entry name" value="PAS-like_dom_sf"/>
</dbReference>
<dbReference type="Pfam" id="PF08447">
    <property type="entry name" value="PAS_3"/>
    <property type="match status" value="1"/>
</dbReference>
<evidence type="ECO:0000259" key="9">
    <source>
        <dbReference type="PROSITE" id="PS50113"/>
    </source>
</evidence>
<dbReference type="Pfam" id="PF02518">
    <property type="entry name" value="HATPase_c"/>
    <property type="match status" value="1"/>
</dbReference>